<evidence type="ECO:0000256" key="1">
    <source>
        <dbReference type="ARBA" id="ARBA00023242"/>
    </source>
</evidence>
<dbReference type="SMART" id="SM00906">
    <property type="entry name" value="Fungal_trans"/>
    <property type="match status" value="1"/>
</dbReference>
<keyword evidence="1" id="KW-0539">Nucleus</keyword>
<dbReference type="EMBL" id="JAQJAC010000010">
    <property type="protein sequence ID" value="KAJ5569401.1"/>
    <property type="molecule type" value="Genomic_DNA"/>
</dbReference>
<comment type="caution">
    <text evidence="4">The sequence shown here is derived from an EMBL/GenBank/DDBJ whole genome shotgun (WGS) entry which is preliminary data.</text>
</comment>
<name>A0AAD6DB24_9EURO</name>
<dbReference type="PANTHER" id="PTHR46910:SF23">
    <property type="entry name" value="THIAMINE REPRESSIBLE GENES REGULATORY PROTEIN THI1"/>
    <property type="match status" value="1"/>
</dbReference>
<proteinExistence type="predicted"/>
<accession>A0AAD6DB24</accession>
<feature type="compositionally biased region" description="Polar residues" evidence="2">
    <location>
        <begin position="472"/>
        <end position="493"/>
    </location>
</feature>
<sequence>MKLKRWKIENAKWEPGFRAYIPAEQLAKADFQDLIDRSKYMERILKRTIKGIRLDSKSLAELADSLDADGGNVSFVGSDAQEMKELVMDDETCTMDPKEHNTTHFSGEFSYWNFSMRLKQQFEQMGGLESRNASDSNRAWDFPRAHQLRPGRDHLSAAMSCCPPRPIAEFLVRTFFKYVETHYFLVEETWLLERMSLLYEDRGSFNTKKGSEVIVSILLTVFAIGSQYAHLESSTSKSTTYEGQAFAEEDIGAIFYQQAIRLLPEIIEQSSLESVQACLLFGYYALPVDTSGLGYIYVNLAIRLAMQNGMHRRCKNTAFTATMIETRNRIWWTTYLLDRKISIFHGRPLSVLRTETDATLPVYRPELESVVTRTSVTRTGASIQLIHFLEELFDDIRNLRSCRKHQIPEIISSLLTSKLAMGKWWSSLPRELMSIRLQPAAQVRSVMHLQLEYCLVRMFTGRPFLLKKNMSESMNKSPANPESSAAEKTSSPAGSGVRYPFAPKELVDDCIKSATEALDLLQELRDCGLGLARASYIEYSSCRASLLVLIAHSIQSFSEHYRTTLYKGLDMIREMSAAGESAQSEVSLIEALERALARLHSGVQLSQQDQIVLPERPISDYEAFKHWGAIIREDVAFKAPNLATPTSHTEDAILQADQSRDFDTHLYDRTLDMEFNHAFISLSDNQDMDLLGALEPILEQPNFGATSSSFSAAWPTWTESQVLERFLTNPEYGPNQGMDIIRE</sequence>
<feature type="region of interest" description="Disordered" evidence="2">
    <location>
        <begin position="472"/>
        <end position="496"/>
    </location>
</feature>
<reference evidence="4 5" key="1">
    <citation type="journal article" date="2023" name="IMA Fungus">
        <title>Comparative genomic study of the Penicillium genus elucidates a diverse pangenome and 15 lateral gene transfer events.</title>
        <authorList>
            <person name="Petersen C."/>
            <person name="Sorensen T."/>
            <person name="Nielsen M.R."/>
            <person name="Sondergaard T.E."/>
            <person name="Sorensen J.L."/>
            <person name="Fitzpatrick D.A."/>
            <person name="Frisvad J.C."/>
            <person name="Nielsen K.L."/>
        </authorList>
    </citation>
    <scope>NUCLEOTIDE SEQUENCE [LARGE SCALE GENOMIC DNA]</scope>
    <source>
        <strain evidence="4 5">IBT 29057</strain>
    </source>
</reference>
<dbReference type="GO" id="GO:0006351">
    <property type="term" value="P:DNA-templated transcription"/>
    <property type="evidence" value="ECO:0007669"/>
    <property type="project" value="InterPro"/>
</dbReference>
<dbReference type="PANTHER" id="PTHR46910">
    <property type="entry name" value="TRANSCRIPTION FACTOR PDR1"/>
    <property type="match status" value="1"/>
</dbReference>
<evidence type="ECO:0000313" key="5">
    <source>
        <dbReference type="Proteomes" id="UP001216150"/>
    </source>
</evidence>
<dbReference type="CDD" id="cd12148">
    <property type="entry name" value="fungal_TF_MHR"/>
    <property type="match status" value="1"/>
</dbReference>
<dbReference type="GO" id="GO:0003677">
    <property type="term" value="F:DNA binding"/>
    <property type="evidence" value="ECO:0007669"/>
    <property type="project" value="InterPro"/>
</dbReference>
<dbReference type="Proteomes" id="UP001216150">
    <property type="component" value="Unassembled WGS sequence"/>
</dbReference>
<dbReference type="InterPro" id="IPR007219">
    <property type="entry name" value="XnlR_reg_dom"/>
</dbReference>
<protein>
    <recommendedName>
        <fullName evidence="3">Xylanolytic transcriptional activator regulatory domain-containing protein</fullName>
    </recommendedName>
</protein>
<dbReference type="InterPro" id="IPR050987">
    <property type="entry name" value="AtrR-like"/>
</dbReference>
<keyword evidence="5" id="KW-1185">Reference proteome</keyword>
<evidence type="ECO:0000259" key="3">
    <source>
        <dbReference type="SMART" id="SM00906"/>
    </source>
</evidence>
<feature type="domain" description="Xylanolytic transcriptional activator regulatory" evidence="3">
    <location>
        <begin position="294"/>
        <end position="367"/>
    </location>
</feature>
<organism evidence="4 5">
    <name type="scientific">Penicillium hetheringtonii</name>
    <dbReference type="NCBI Taxonomy" id="911720"/>
    <lineage>
        <taxon>Eukaryota</taxon>
        <taxon>Fungi</taxon>
        <taxon>Dikarya</taxon>
        <taxon>Ascomycota</taxon>
        <taxon>Pezizomycotina</taxon>
        <taxon>Eurotiomycetes</taxon>
        <taxon>Eurotiomycetidae</taxon>
        <taxon>Eurotiales</taxon>
        <taxon>Aspergillaceae</taxon>
        <taxon>Penicillium</taxon>
    </lineage>
</organism>
<evidence type="ECO:0000313" key="4">
    <source>
        <dbReference type="EMBL" id="KAJ5569401.1"/>
    </source>
</evidence>
<dbReference type="Pfam" id="PF04082">
    <property type="entry name" value="Fungal_trans"/>
    <property type="match status" value="1"/>
</dbReference>
<dbReference type="AlphaFoldDB" id="A0AAD6DB24"/>
<gene>
    <name evidence="4" type="ORF">N7450_011887</name>
</gene>
<evidence type="ECO:0000256" key="2">
    <source>
        <dbReference type="SAM" id="MobiDB-lite"/>
    </source>
</evidence>
<dbReference type="GO" id="GO:0008270">
    <property type="term" value="F:zinc ion binding"/>
    <property type="evidence" value="ECO:0007669"/>
    <property type="project" value="InterPro"/>
</dbReference>
<dbReference type="GO" id="GO:0003700">
    <property type="term" value="F:DNA-binding transcription factor activity"/>
    <property type="evidence" value="ECO:0007669"/>
    <property type="project" value="InterPro"/>
</dbReference>